<evidence type="ECO:0000256" key="1">
    <source>
        <dbReference type="SAM" id="MobiDB-lite"/>
    </source>
</evidence>
<dbReference type="Proteomes" id="UP000078595">
    <property type="component" value="Chromosome 1"/>
</dbReference>
<evidence type="ECO:0000313" key="4">
    <source>
        <dbReference type="EMBL" id="WWC58661.1"/>
    </source>
</evidence>
<evidence type="ECO:0000313" key="5">
    <source>
        <dbReference type="Proteomes" id="UP000078595"/>
    </source>
</evidence>
<protein>
    <recommendedName>
        <fullName evidence="2">C2H2-type domain-containing protein</fullName>
    </recommendedName>
</protein>
<dbReference type="GeneID" id="28964910"/>
<organism evidence="3">
    <name type="scientific">Kwoniella dejecticola CBS 10117</name>
    <dbReference type="NCBI Taxonomy" id="1296121"/>
    <lineage>
        <taxon>Eukaryota</taxon>
        <taxon>Fungi</taxon>
        <taxon>Dikarya</taxon>
        <taxon>Basidiomycota</taxon>
        <taxon>Agaricomycotina</taxon>
        <taxon>Tremellomycetes</taxon>
        <taxon>Tremellales</taxon>
        <taxon>Cryptococcaceae</taxon>
        <taxon>Kwoniella</taxon>
    </lineage>
</organism>
<name>A0A1A6AH41_9TREE</name>
<dbReference type="EMBL" id="CP144530">
    <property type="protein sequence ID" value="WWC58661.1"/>
    <property type="molecule type" value="Genomic_DNA"/>
</dbReference>
<reference evidence="4" key="3">
    <citation type="submission" date="2024-02" db="EMBL/GenBank/DDBJ databases">
        <title>Comparative genomics of Cryptococcus and Kwoniella reveals pathogenesis evolution and contrasting modes of karyotype evolution via chromosome fusion or intercentromeric recombination.</title>
        <authorList>
            <person name="Coelho M.A."/>
            <person name="David-Palma M."/>
            <person name="Shea T."/>
            <person name="Bowers K."/>
            <person name="McGinley-Smith S."/>
            <person name="Mohammad A.W."/>
            <person name="Gnirke A."/>
            <person name="Yurkov A.M."/>
            <person name="Nowrousian M."/>
            <person name="Sun S."/>
            <person name="Cuomo C.A."/>
            <person name="Heitman J."/>
        </authorList>
    </citation>
    <scope>NUCLEOTIDE SEQUENCE</scope>
    <source>
        <strain evidence="4">CBS 10117</strain>
    </source>
</reference>
<dbReference type="InterPro" id="IPR013087">
    <property type="entry name" value="Znf_C2H2_type"/>
</dbReference>
<dbReference type="PROSITE" id="PS00028">
    <property type="entry name" value="ZINC_FINGER_C2H2_1"/>
    <property type="match status" value="1"/>
</dbReference>
<proteinExistence type="predicted"/>
<feature type="region of interest" description="Disordered" evidence="1">
    <location>
        <begin position="1"/>
        <end position="30"/>
    </location>
</feature>
<reference evidence="3" key="1">
    <citation type="submission" date="2013-07" db="EMBL/GenBank/DDBJ databases">
        <title>The Genome Sequence of Cryptococcus dejecticola CBS10117.</title>
        <authorList>
            <consortium name="The Broad Institute Genome Sequencing Platform"/>
            <person name="Cuomo C."/>
            <person name="Litvintseva A."/>
            <person name="Chen Y."/>
            <person name="Heitman J."/>
            <person name="Sun S."/>
            <person name="Springer D."/>
            <person name="Dromer F."/>
            <person name="Young S.K."/>
            <person name="Zeng Q."/>
            <person name="Gargeya S."/>
            <person name="Fitzgerald M."/>
            <person name="Abouelleil A."/>
            <person name="Alvarado L."/>
            <person name="Berlin A.M."/>
            <person name="Chapman S.B."/>
            <person name="Dewar J."/>
            <person name="Goldberg J."/>
            <person name="Griggs A."/>
            <person name="Gujja S."/>
            <person name="Hansen M."/>
            <person name="Howarth C."/>
            <person name="Imamovic A."/>
            <person name="Larimer J."/>
            <person name="McCowan C."/>
            <person name="Murphy C."/>
            <person name="Pearson M."/>
            <person name="Priest M."/>
            <person name="Roberts A."/>
            <person name="Saif S."/>
            <person name="Shea T."/>
            <person name="Sykes S."/>
            <person name="Wortman J."/>
            <person name="Nusbaum C."/>
            <person name="Birren B."/>
        </authorList>
    </citation>
    <scope>NUCLEOTIDE SEQUENCE [LARGE SCALE GENOMIC DNA]</scope>
    <source>
        <strain evidence="3">CBS 10117</strain>
    </source>
</reference>
<feature type="compositionally biased region" description="Polar residues" evidence="1">
    <location>
        <begin position="513"/>
        <end position="526"/>
    </location>
</feature>
<accession>A0A1A6AH41</accession>
<evidence type="ECO:0000313" key="3">
    <source>
        <dbReference type="EMBL" id="OBR89384.1"/>
    </source>
</evidence>
<dbReference type="OrthoDB" id="2576496at2759"/>
<feature type="compositionally biased region" description="Polar residues" evidence="1">
    <location>
        <begin position="478"/>
        <end position="494"/>
    </location>
</feature>
<evidence type="ECO:0000259" key="2">
    <source>
        <dbReference type="PROSITE" id="PS00028"/>
    </source>
</evidence>
<dbReference type="SMART" id="SM00355">
    <property type="entry name" value="ZnF_C2H2"/>
    <property type="match status" value="3"/>
</dbReference>
<dbReference type="KEGG" id="kdj:28964910"/>
<gene>
    <name evidence="3" type="ORF">I303_01211</name>
    <name evidence="4" type="ORF">I303_101205</name>
</gene>
<feature type="compositionally biased region" description="Low complexity" evidence="1">
    <location>
        <begin position="1"/>
        <end position="22"/>
    </location>
</feature>
<dbReference type="AlphaFoldDB" id="A0A1A6AH41"/>
<keyword evidence="5" id="KW-1185">Reference proteome</keyword>
<feature type="compositionally biased region" description="Basic and acidic residues" evidence="1">
    <location>
        <begin position="82"/>
        <end position="94"/>
    </location>
</feature>
<sequence>MVQSSRYQTYPQTSSSSSNFSPVNHPMPIHTDRQHRHLYATSTSIPTLTQYLGTPKAEPKEEPKSTHVRVPSTGRYQPSRGAQRDAKYSKKEAAKAQSKTRIRHPVIRRDPSRPPDGQSFNGTAERYINLPLINRYVKPQQVNRDARTSELIEKEMRRAEQMATIEAARQAHSEMLRAEESKLEEQKKIKFIKLQVFVHARPTRCAWSGCEAILNSWATLEKHIHHCHLYPSHTPPGPVQCHWNDCGQMLIHRNACEEHVLKNHMGQFSARCPFNCLFEGDSLPALMAHIERRHLQATTDDFMPGLIHIKPQIPPFSELPPLPCLTHPFKYYPFNPIEPFSGGIGTRNRKMVQRSCFTGKYPRVHAYEHKKGAGAAISAIIENCKRLKTANEDFGARDGGEPAVKQLDLTTEKTIPLVDVVCSAKIATSEAKKELEYAGWSHISPSLDKVSESTSPIKSESGESSSPSIRSHTRSASFNSSSGDMSEFSSNNLTGIGETPRKSARLRLKVARSPSQGSQTGSQYSEQDWLFD</sequence>
<feature type="domain" description="C2H2-type" evidence="2">
    <location>
        <begin position="241"/>
        <end position="264"/>
    </location>
</feature>
<feature type="region of interest" description="Disordered" evidence="1">
    <location>
        <begin position="447"/>
        <end position="532"/>
    </location>
</feature>
<dbReference type="RefSeq" id="XP_018267226.1">
    <property type="nucleotide sequence ID" value="XM_018404572.1"/>
</dbReference>
<reference evidence="4" key="2">
    <citation type="submission" date="2013-07" db="EMBL/GenBank/DDBJ databases">
        <authorList>
            <consortium name="The Broad Institute Genome Sequencing Platform"/>
            <person name="Cuomo C."/>
            <person name="Litvintseva A."/>
            <person name="Chen Y."/>
            <person name="Heitman J."/>
            <person name="Sun S."/>
            <person name="Springer D."/>
            <person name="Dromer F."/>
            <person name="Young S.K."/>
            <person name="Zeng Q."/>
            <person name="Gargeya S."/>
            <person name="Fitzgerald M."/>
            <person name="Abouelleil A."/>
            <person name="Alvarado L."/>
            <person name="Berlin A.M."/>
            <person name="Chapman S.B."/>
            <person name="Dewar J."/>
            <person name="Goldberg J."/>
            <person name="Griggs A."/>
            <person name="Gujja S."/>
            <person name="Hansen M."/>
            <person name="Howarth C."/>
            <person name="Imamovic A."/>
            <person name="Larimer J."/>
            <person name="McCowan C."/>
            <person name="Murphy C."/>
            <person name="Pearson M."/>
            <person name="Priest M."/>
            <person name="Roberts A."/>
            <person name="Saif S."/>
            <person name="Shea T."/>
            <person name="Sykes S."/>
            <person name="Wortman J."/>
            <person name="Nusbaum C."/>
            <person name="Birren B."/>
        </authorList>
    </citation>
    <scope>NUCLEOTIDE SEQUENCE</scope>
    <source>
        <strain evidence="4">CBS 10117</strain>
    </source>
</reference>
<feature type="region of interest" description="Disordered" evidence="1">
    <location>
        <begin position="53"/>
        <end position="123"/>
    </location>
</feature>
<dbReference type="EMBL" id="KI894027">
    <property type="protein sequence ID" value="OBR89384.1"/>
    <property type="molecule type" value="Genomic_DNA"/>
</dbReference>
<dbReference type="VEuPathDB" id="FungiDB:I303_01211"/>
<feature type="compositionally biased region" description="Low complexity" evidence="1">
    <location>
        <begin position="453"/>
        <end position="477"/>
    </location>
</feature>
<dbReference type="STRING" id="1296121.A0A1A6AH41"/>